<evidence type="ECO:0000256" key="5">
    <source>
        <dbReference type="SAM" id="Phobius"/>
    </source>
</evidence>
<dbReference type="InterPro" id="IPR053286">
    <property type="entry name" value="Nematode_rcpt-like_srab"/>
</dbReference>
<organism evidence="6 7">
    <name type="scientific">Steinernema glaseri</name>
    <dbReference type="NCBI Taxonomy" id="37863"/>
    <lineage>
        <taxon>Eukaryota</taxon>
        <taxon>Metazoa</taxon>
        <taxon>Ecdysozoa</taxon>
        <taxon>Nematoda</taxon>
        <taxon>Chromadorea</taxon>
        <taxon>Rhabditida</taxon>
        <taxon>Tylenchina</taxon>
        <taxon>Panagrolaimomorpha</taxon>
        <taxon>Strongyloidoidea</taxon>
        <taxon>Steinernematidae</taxon>
        <taxon>Steinernema</taxon>
    </lineage>
</organism>
<feature type="transmembrane region" description="Helical" evidence="5">
    <location>
        <begin position="284"/>
        <end position="300"/>
    </location>
</feature>
<keyword evidence="6" id="KW-1185">Reference proteome</keyword>
<evidence type="ECO:0000256" key="4">
    <source>
        <dbReference type="ARBA" id="ARBA00023136"/>
    </source>
</evidence>
<dbReference type="Pfam" id="PF10292">
    <property type="entry name" value="7TM_GPCR_Srab"/>
    <property type="match status" value="1"/>
</dbReference>
<evidence type="ECO:0000256" key="2">
    <source>
        <dbReference type="ARBA" id="ARBA00022692"/>
    </source>
</evidence>
<protein>
    <submittedName>
        <fullName evidence="7">G_PROTEIN_RECEP_F1_2 domain-containing protein</fullName>
    </submittedName>
</protein>
<sequence>MNSVQKVCAEAEKLSSDPLVLSFLMLRSFFSLVSVVMMVGLMFIERFTKRYHPNATILLRGYLFFTIASAMSTLFTDGVDTFRFLLYRPNNQECRIHLYAGKTAELMIMPTVFCVNALGIMFIFIGVERSIATVYASTYEKMKSTVPGWLLLLVATLVSFAKVVWFLSYSEVDKFNPMSTLGDIPVLIQQTSLGMQLALELLNVVVFSTLYCCNRRYITRKSLIVSSLTYKYQLNENVNSIGLLLQLAWFHCIVSILATSLIIFSVATFSEEEHLRYDLPIDLYPLYHCVFPFVMGYKVLQERRTQRRLKAVGVKERSQYRNQDGHFRMLEDLFEKVDN</sequence>
<feature type="transmembrane region" description="Helical" evidence="5">
    <location>
        <begin position="148"/>
        <end position="167"/>
    </location>
</feature>
<keyword evidence="3 5" id="KW-1133">Transmembrane helix</keyword>
<dbReference type="GO" id="GO:0016020">
    <property type="term" value="C:membrane"/>
    <property type="evidence" value="ECO:0007669"/>
    <property type="project" value="UniProtKB-SubCell"/>
</dbReference>
<feature type="transmembrane region" description="Helical" evidence="5">
    <location>
        <begin position="20"/>
        <end position="44"/>
    </location>
</feature>
<dbReference type="InterPro" id="IPR019408">
    <property type="entry name" value="7TM_GPCR_serpentine_rcpt_Srab"/>
</dbReference>
<dbReference type="PANTHER" id="PTHR46561:SF11">
    <property type="entry name" value="SERPENTINE RECEPTOR CLASS ALPHA_BETA-14"/>
    <property type="match status" value="1"/>
</dbReference>
<evidence type="ECO:0000256" key="3">
    <source>
        <dbReference type="ARBA" id="ARBA00022989"/>
    </source>
</evidence>
<proteinExistence type="predicted"/>
<dbReference type="WBParaSite" id="L893_g20588.t1">
    <property type="protein sequence ID" value="L893_g20588.t1"/>
    <property type="gene ID" value="L893_g20588"/>
</dbReference>
<keyword evidence="4 5" id="KW-0472">Membrane</keyword>
<evidence type="ECO:0000313" key="7">
    <source>
        <dbReference type="WBParaSite" id="L893_g20588.t1"/>
    </source>
</evidence>
<feature type="transmembrane region" description="Helical" evidence="5">
    <location>
        <begin position="107"/>
        <end position="127"/>
    </location>
</feature>
<feature type="transmembrane region" description="Helical" evidence="5">
    <location>
        <begin position="187"/>
        <end position="213"/>
    </location>
</feature>
<keyword evidence="2 5" id="KW-0812">Transmembrane</keyword>
<reference evidence="7" key="1">
    <citation type="submission" date="2016-11" db="UniProtKB">
        <authorList>
            <consortium name="WormBaseParasite"/>
        </authorList>
    </citation>
    <scope>IDENTIFICATION</scope>
</reference>
<dbReference type="PANTHER" id="PTHR46561">
    <property type="entry name" value="SERPENTINE RECEPTOR, CLASS AB (CLASS A-LIKE)-RELATED"/>
    <property type="match status" value="1"/>
</dbReference>
<evidence type="ECO:0000256" key="1">
    <source>
        <dbReference type="ARBA" id="ARBA00004141"/>
    </source>
</evidence>
<comment type="subcellular location">
    <subcellularLocation>
        <location evidence="1">Membrane</location>
        <topology evidence="1">Multi-pass membrane protein</topology>
    </subcellularLocation>
</comment>
<dbReference type="Proteomes" id="UP000095287">
    <property type="component" value="Unplaced"/>
</dbReference>
<name>A0A1I7YXS3_9BILA</name>
<feature type="transmembrane region" description="Helical" evidence="5">
    <location>
        <begin position="241"/>
        <end position="264"/>
    </location>
</feature>
<accession>A0A1I7YXS3</accession>
<dbReference type="AlphaFoldDB" id="A0A1I7YXS3"/>
<feature type="transmembrane region" description="Helical" evidence="5">
    <location>
        <begin position="56"/>
        <end position="75"/>
    </location>
</feature>
<evidence type="ECO:0000313" key="6">
    <source>
        <dbReference type="Proteomes" id="UP000095287"/>
    </source>
</evidence>